<dbReference type="AlphaFoldDB" id="A0AAV6XAX9"/>
<dbReference type="InterPro" id="IPR001969">
    <property type="entry name" value="Aspartic_peptidase_AS"/>
</dbReference>
<protein>
    <recommendedName>
        <fullName evidence="8">Reverse transcriptase RNase H-like domain-containing protein</fullName>
    </recommendedName>
</protein>
<dbReference type="InterPro" id="IPR050951">
    <property type="entry name" value="Retrovirus_Pol_polyprotein"/>
</dbReference>
<dbReference type="InterPro" id="IPR043502">
    <property type="entry name" value="DNA/RNA_pol_sf"/>
</dbReference>
<keyword evidence="2" id="KW-0548">Nucleotidyltransferase</keyword>
<dbReference type="GO" id="GO:0006508">
    <property type="term" value="P:proteolysis"/>
    <property type="evidence" value="ECO:0007669"/>
    <property type="project" value="InterPro"/>
</dbReference>
<feature type="domain" description="Reverse transcriptase RNase H-like" evidence="8">
    <location>
        <begin position="436"/>
        <end position="534"/>
    </location>
</feature>
<evidence type="ECO:0000256" key="3">
    <source>
        <dbReference type="ARBA" id="ARBA00022722"/>
    </source>
</evidence>
<keyword evidence="3" id="KW-0540">Nuclease</keyword>
<evidence type="ECO:0000313" key="10">
    <source>
        <dbReference type="Proteomes" id="UP000826271"/>
    </source>
</evidence>
<evidence type="ECO:0000256" key="2">
    <source>
        <dbReference type="ARBA" id="ARBA00022695"/>
    </source>
</evidence>
<keyword evidence="10" id="KW-1185">Reference proteome</keyword>
<dbReference type="GO" id="GO:0004190">
    <property type="term" value="F:aspartic-type endopeptidase activity"/>
    <property type="evidence" value="ECO:0007669"/>
    <property type="project" value="InterPro"/>
</dbReference>
<dbReference type="EMBL" id="WHWC01000008">
    <property type="protein sequence ID" value="KAG8377802.1"/>
    <property type="molecule type" value="Genomic_DNA"/>
</dbReference>
<dbReference type="Gene3D" id="3.10.20.370">
    <property type="match status" value="1"/>
</dbReference>
<dbReference type="GO" id="GO:0003964">
    <property type="term" value="F:RNA-directed DNA polymerase activity"/>
    <property type="evidence" value="ECO:0007669"/>
    <property type="project" value="UniProtKB-KW"/>
</dbReference>
<dbReference type="Pfam" id="PF17917">
    <property type="entry name" value="RT_RNaseH"/>
    <property type="match status" value="1"/>
</dbReference>
<keyword evidence="4" id="KW-0255">Endonuclease</keyword>
<evidence type="ECO:0000256" key="5">
    <source>
        <dbReference type="ARBA" id="ARBA00022801"/>
    </source>
</evidence>
<dbReference type="InterPro" id="IPR041373">
    <property type="entry name" value="RT_RNaseH"/>
</dbReference>
<dbReference type="PANTHER" id="PTHR37984:SF5">
    <property type="entry name" value="PROTEIN NYNRIN-LIKE"/>
    <property type="match status" value="1"/>
</dbReference>
<sequence>MADPNALRDQILEMETRIRRVEGFMGTPPEPLETTVFQALEKIDALQKSVNEIPSFIEDRIVSMGEDLGILTDALDLKIDVINTELSVLKRAVGGSMPDERPSSSKRQGVKDLSSAYAAADRLVDFRVVGGPDSEKKKSKDGGKDKGKNGKYGKDGKSKFKKAKDAASGSKPKESQPEIDRSRKGCFICGGDHRMRDCPKRSKLNALMTEDDDSGKDVAPSRVNPLQLLSAIQGKSPNHKGLMYVKIAVNGQVVMAMIDTGATHNFVAEREIQKLGLNVSERSSRIKAVNSEAKPIKGMATVDLVIGSWHGQCELMAVPLDDFDIILGMQFLISANAFVCPRAGGLLFVDAECNPFVKGVFPSDDPGPSNNKNGCLSAMQVKKGLKHGEMTYLVAMFQEDVFQEDQKWEWTVKCQSAFDLLKQTVSSEPVLKLSEFDKPFEVQTDASDRAIGGVLVQDKHPIAFESRKLKDTEIRYSTHEKEMMGVIHCLDAWKHYLLGTKFTIVTDNVANTYFKTQKKLTPKQARWQEFLGEYDFD</sequence>
<evidence type="ECO:0000259" key="8">
    <source>
        <dbReference type="Pfam" id="PF17917"/>
    </source>
</evidence>
<dbReference type="CDD" id="cd00303">
    <property type="entry name" value="retropepsin_like"/>
    <property type="match status" value="1"/>
</dbReference>
<feature type="compositionally biased region" description="Basic and acidic residues" evidence="7">
    <location>
        <begin position="133"/>
        <end position="158"/>
    </location>
</feature>
<comment type="caution">
    <text evidence="9">The sequence shown here is derived from an EMBL/GenBank/DDBJ whole genome shotgun (WGS) entry which is preliminary data.</text>
</comment>
<organism evidence="9 10">
    <name type="scientific">Buddleja alternifolia</name>
    <dbReference type="NCBI Taxonomy" id="168488"/>
    <lineage>
        <taxon>Eukaryota</taxon>
        <taxon>Viridiplantae</taxon>
        <taxon>Streptophyta</taxon>
        <taxon>Embryophyta</taxon>
        <taxon>Tracheophyta</taxon>
        <taxon>Spermatophyta</taxon>
        <taxon>Magnoliopsida</taxon>
        <taxon>eudicotyledons</taxon>
        <taxon>Gunneridae</taxon>
        <taxon>Pentapetalae</taxon>
        <taxon>asterids</taxon>
        <taxon>lamiids</taxon>
        <taxon>Lamiales</taxon>
        <taxon>Scrophulariaceae</taxon>
        <taxon>Buddlejeae</taxon>
        <taxon>Buddleja</taxon>
    </lineage>
</organism>
<dbReference type="PANTHER" id="PTHR37984">
    <property type="entry name" value="PROTEIN CBG26694"/>
    <property type="match status" value="1"/>
</dbReference>
<keyword evidence="6" id="KW-0695">RNA-directed DNA polymerase</keyword>
<feature type="compositionally biased region" description="Basic and acidic residues" evidence="7">
    <location>
        <begin position="171"/>
        <end position="183"/>
    </location>
</feature>
<evidence type="ECO:0000313" key="9">
    <source>
        <dbReference type="EMBL" id="KAG8377802.1"/>
    </source>
</evidence>
<dbReference type="InterPro" id="IPR021109">
    <property type="entry name" value="Peptidase_aspartic_dom_sf"/>
</dbReference>
<evidence type="ECO:0000256" key="7">
    <source>
        <dbReference type="SAM" id="MobiDB-lite"/>
    </source>
</evidence>
<dbReference type="GO" id="GO:0004519">
    <property type="term" value="F:endonuclease activity"/>
    <property type="evidence" value="ECO:0007669"/>
    <property type="project" value="UniProtKB-KW"/>
</dbReference>
<dbReference type="Proteomes" id="UP000826271">
    <property type="component" value="Unassembled WGS sequence"/>
</dbReference>
<dbReference type="FunFam" id="3.10.20.370:FF:000001">
    <property type="entry name" value="Retrovirus-related Pol polyprotein from transposon 17.6-like protein"/>
    <property type="match status" value="1"/>
</dbReference>
<reference evidence="9" key="1">
    <citation type="submission" date="2019-10" db="EMBL/GenBank/DDBJ databases">
        <authorList>
            <person name="Zhang R."/>
            <person name="Pan Y."/>
            <person name="Wang J."/>
            <person name="Ma R."/>
            <person name="Yu S."/>
        </authorList>
    </citation>
    <scope>NUCLEOTIDE SEQUENCE</scope>
    <source>
        <strain evidence="9">LA-IB0</strain>
        <tissue evidence="9">Leaf</tissue>
    </source>
</reference>
<keyword evidence="5" id="KW-0378">Hydrolase</keyword>
<dbReference type="Gene3D" id="2.40.70.10">
    <property type="entry name" value="Acid Proteases"/>
    <property type="match status" value="1"/>
</dbReference>
<evidence type="ECO:0000256" key="4">
    <source>
        <dbReference type="ARBA" id="ARBA00022759"/>
    </source>
</evidence>
<dbReference type="SUPFAM" id="SSF50630">
    <property type="entry name" value="Acid proteases"/>
    <property type="match status" value="1"/>
</dbReference>
<evidence type="ECO:0000256" key="1">
    <source>
        <dbReference type="ARBA" id="ARBA00022679"/>
    </source>
</evidence>
<proteinExistence type="predicted"/>
<dbReference type="CDD" id="cd09274">
    <property type="entry name" value="RNase_HI_RT_Ty3"/>
    <property type="match status" value="1"/>
</dbReference>
<gene>
    <name evidence="9" type="ORF">BUALT_Bualt08G0071500</name>
</gene>
<dbReference type="PROSITE" id="PS00141">
    <property type="entry name" value="ASP_PROTEASE"/>
    <property type="match status" value="1"/>
</dbReference>
<dbReference type="Pfam" id="PF13975">
    <property type="entry name" value="gag-asp_proteas"/>
    <property type="match status" value="1"/>
</dbReference>
<evidence type="ECO:0000256" key="6">
    <source>
        <dbReference type="ARBA" id="ARBA00022918"/>
    </source>
</evidence>
<feature type="region of interest" description="Disordered" evidence="7">
    <location>
        <begin position="129"/>
        <end position="184"/>
    </location>
</feature>
<keyword evidence="1" id="KW-0808">Transferase</keyword>
<dbReference type="SUPFAM" id="SSF56672">
    <property type="entry name" value="DNA/RNA polymerases"/>
    <property type="match status" value="1"/>
</dbReference>
<accession>A0AAV6XAX9</accession>
<feature type="region of interest" description="Disordered" evidence="7">
    <location>
        <begin position="93"/>
        <end position="112"/>
    </location>
</feature>
<name>A0AAV6XAX9_9LAMI</name>